<name>A0A427AZE6_ENSVE</name>
<evidence type="ECO:0000256" key="1">
    <source>
        <dbReference type="SAM" id="MobiDB-lite"/>
    </source>
</evidence>
<comment type="caution">
    <text evidence="2">The sequence shown here is derived from an EMBL/GenBank/DDBJ whole genome shotgun (WGS) entry which is preliminary data.</text>
</comment>
<dbReference type="AlphaFoldDB" id="A0A427AZE6"/>
<reference evidence="2 3" key="1">
    <citation type="journal article" date="2014" name="Agronomy (Basel)">
        <title>A Draft Genome Sequence for Ensete ventricosum, the Drought-Tolerant Tree Against Hunger.</title>
        <authorList>
            <person name="Harrison J."/>
            <person name="Moore K.A."/>
            <person name="Paszkiewicz K."/>
            <person name="Jones T."/>
            <person name="Grant M."/>
            <person name="Ambacheew D."/>
            <person name="Muzemil S."/>
            <person name="Studholme D.J."/>
        </authorList>
    </citation>
    <scope>NUCLEOTIDE SEQUENCE [LARGE SCALE GENOMIC DNA]</scope>
</reference>
<organism evidence="2 3">
    <name type="scientific">Ensete ventricosum</name>
    <name type="common">Abyssinian banana</name>
    <name type="synonym">Musa ensete</name>
    <dbReference type="NCBI Taxonomy" id="4639"/>
    <lineage>
        <taxon>Eukaryota</taxon>
        <taxon>Viridiplantae</taxon>
        <taxon>Streptophyta</taxon>
        <taxon>Embryophyta</taxon>
        <taxon>Tracheophyta</taxon>
        <taxon>Spermatophyta</taxon>
        <taxon>Magnoliopsida</taxon>
        <taxon>Liliopsida</taxon>
        <taxon>Zingiberales</taxon>
        <taxon>Musaceae</taxon>
        <taxon>Ensete</taxon>
    </lineage>
</organism>
<dbReference type="Proteomes" id="UP000287651">
    <property type="component" value="Unassembled WGS sequence"/>
</dbReference>
<accession>A0A427AZE6</accession>
<feature type="compositionally biased region" description="Polar residues" evidence="1">
    <location>
        <begin position="245"/>
        <end position="254"/>
    </location>
</feature>
<proteinExistence type="predicted"/>
<evidence type="ECO:0000313" key="2">
    <source>
        <dbReference type="EMBL" id="RRT81535.1"/>
    </source>
</evidence>
<sequence>MHILSRSGHFGMEVSRVLGGGIVPATSFPATAVAQPSSYVSLCRSLSAVAANRRAYLLAATATRRWLLPPLPSCFFTVAKPSFNVALISAFSSLCCSRVCRPCCCRRPPYPISPAAATASKADASAASSYRSSLSFLDHAQHRSQPSSLPHSRCHPSSAAVTPNRCHLLIYRRPTLGSALPLPLLPSSPPSVAVQPLPADLHRCLALLNRCRQPLFSTGSDINCSPRRSPTTRRTQRPLPCRTGASPSSFLLHQ</sequence>
<feature type="region of interest" description="Disordered" evidence="1">
    <location>
        <begin position="222"/>
        <end position="254"/>
    </location>
</feature>
<gene>
    <name evidence="2" type="ORF">B296_00001543</name>
</gene>
<protein>
    <submittedName>
        <fullName evidence="2">Uncharacterized protein</fullName>
    </submittedName>
</protein>
<evidence type="ECO:0000313" key="3">
    <source>
        <dbReference type="Proteomes" id="UP000287651"/>
    </source>
</evidence>
<dbReference type="EMBL" id="AMZH03000888">
    <property type="protein sequence ID" value="RRT81535.1"/>
    <property type="molecule type" value="Genomic_DNA"/>
</dbReference>